<organism evidence="1 2">
    <name type="scientific">Leptospira interrogans str. UI 12621</name>
    <dbReference type="NCBI Taxonomy" id="1049937"/>
    <lineage>
        <taxon>Bacteria</taxon>
        <taxon>Pseudomonadati</taxon>
        <taxon>Spirochaetota</taxon>
        <taxon>Spirochaetia</taxon>
        <taxon>Leptospirales</taxon>
        <taxon>Leptospiraceae</taxon>
        <taxon>Leptospira</taxon>
    </lineage>
</organism>
<dbReference type="AlphaFoldDB" id="A0A0F6HCX2"/>
<protein>
    <submittedName>
        <fullName evidence="1">Uncharacterized protein</fullName>
    </submittedName>
</protein>
<reference evidence="1 2" key="1">
    <citation type="submission" date="2012-09" db="EMBL/GenBank/DDBJ databases">
        <authorList>
            <person name="Harkins D.M."/>
            <person name="Durkin A.S."/>
            <person name="Brinkac L.M."/>
            <person name="Selengut J.D."/>
            <person name="Sanka R."/>
            <person name="DePew J."/>
            <person name="Purushe J."/>
            <person name="Chanthongthip A."/>
            <person name="Lattana O."/>
            <person name="Phetsouvanh R."/>
            <person name="Newton P.N."/>
            <person name="Vinetz J.M."/>
            <person name="Sutton G.G."/>
            <person name="Nelson W.C."/>
            <person name="Fouts D.E."/>
        </authorList>
    </citation>
    <scope>NUCLEOTIDE SEQUENCE [LARGE SCALE GENOMIC DNA]</scope>
    <source>
        <strain evidence="1 2">UI 12621</strain>
    </source>
</reference>
<evidence type="ECO:0000313" key="1">
    <source>
        <dbReference type="EMBL" id="EKO26159.1"/>
    </source>
</evidence>
<dbReference type="EMBL" id="AHNQ02000016">
    <property type="protein sequence ID" value="EKO26159.1"/>
    <property type="molecule type" value="Genomic_DNA"/>
</dbReference>
<name>A0A0F6HCX2_LEPIR</name>
<evidence type="ECO:0000313" key="2">
    <source>
        <dbReference type="Proteomes" id="UP000006324"/>
    </source>
</evidence>
<comment type="caution">
    <text evidence="1">The sequence shown here is derived from an EMBL/GenBank/DDBJ whole genome shotgun (WGS) entry which is preliminary data.</text>
</comment>
<gene>
    <name evidence="1" type="ORF">LEP1GSC104_3269</name>
</gene>
<sequence length="37" mass="4605">MFCGWFLKMVELIQTPNHEKFGIWLYLWELLQMEESN</sequence>
<dbReference type="Proteomes" id="UP000006324">
    <property type="component" value="Unassembled WGS sequence"/>
</dbReference>
<accession>A0A0F6HCX2</accession>
<proteinExistence type="predicted"/>